<evidence type="ECO:0000256" key="6">
    <source>
        <dbReference type="ARBA" id="ARBA00022499"/>
    </source>
</evidence>
<evidence type="ECO:0000256" key="10">
    <source>
        <dbReference type="ARBA" id="ARBA00022843"/>
    </source>
</evidence>
<keyword evidence="7 15" id="KW-0812">Transmembrane</keyword>
<proteinExistence type="inferred from homology"/>
<name>A0AAV2IJ95_LYMST</name>
<comment type="caution">
    <text evidence="16">The sequence shown here is derived from an EMBL/GenBank/DDBJ whole genome shotgun (WGS) entry which is preliminary data.</text>
</comment>
<evidence type="ECO:0000313" key="17">
    <source>
        <dbReference type="Proteomes" id="UP001497497"/>
    </source>
</evidence>
<evidence type="ECO:0000256" key="13">
    <source>
        <dbReference type="ARBA" id="ARBA00023157"/>
    </source>
</evidence>
<feature type="transmembrane region" description="Helical" evidence="15">
    <location>
        <begin position="165"/>
        <end position="188"/>
    </location>
</feature>
<comment type="subunit">
    <text evidence="4">Heterotetramer of TRAP-alpha, TRAP-beta, TRAP-delta and TRAP-gamma.</text>
</comment>
<dbReference type="GO" id="GO:0005789">
    <property type="term" value="C:endoplasmic reticulum membrane"/>
    <property type="evidence" value="ECO:0007669"/>
    <property type="project" value="UniProtKB-SubCell"/>
</dbReference>
<evidence type="ECO:0000256" key="2">
    <source>
        <dbReference type="ARBA" id="ARBA00004115"/>
    </source>
</evidence>
<sequence>MFLIRREISFYLPWLSSPFNVTYETMAATGKVLVIIGLCLLPILTNGDTCLAPQIKSQTYSTPEAIVSTETVLIVEFTVNCKNLLKNINLYADVLGRLIPATKTTEPNKYQISISDEHKKLPSGNYEVRVFDEEGFASLRKAQRSGESTEALKPLFTLTLNHPGIWTGSIVQTEFVAAITAIVVWWFAYTSRAKLLA</sequence>
<dbReference type="Pfam" id="PF05404">
    <property type="entry name" value="TRAP-delta"/>
    <property type="match status" value="1"/>
</dbReference>
<evidence type="ECO:0000256" key="1">
    <source>
        <dbReference type="ARBA" id="ARBA00002838"/>
    </source>
</evidence>
<gene>
    <name evidence="16" type="ORF">GSLYS_00019272001</name>
</gene>
<evidence type="ECO:0000256" key="8">
    <source>
        <dbReference type="ARBA" id="ARBA00022729"/>
    </source>
</evidence>
<keyword evidence="13" id="KW-1015">Disulfide bond</keyword>
<dbReference type="AlphaFoldDB" id="A0AAV2IJ95"/>
<reference evidence="16 17" key="1">
    <citation type="submission" date="2024-04" db="EMBL/GenBank/DDBJ databases">
        <authorList>
            <consortium name="Genoscope - CEA"/>
            <person name="William W."/>
        </authorList>
    </citation>
    <scope>NUCLEOTIDE SEQUENCE [LARGE SCALE GENOMIC DNA]</scope>
</reference>
<comment type="function">
    <text evidence="1">TRAP proteins are part of a complex whose function is to bind calcium to the ER membrane and thereby regulate the retention of ER resident proteins.</text>
</comment>
<keyword evidence="17" id="KW-1185">Reference proteome</keyword>
<keyword evidence="11 15" id="KW-1133">Transmembrane helix</keyword>
<evidence type="ECO:0000256" key="7">
    <source>
        <dbReference type="ARBA" id="ARBA00022692"/>
    </source>
</evidence>
<dbReference type="InterPro" id="IPR008855">
    <property type="entry name" value="TRAP-delta"/>
</dbReference>
<keyword evidence="6" id="KW-1017">Isopeptide bond</keyword>
<evidence type="ECO:0000256" key="5">
    <source>
        <dbReference type="ARBA" id="ARBA00014387"/>
    </source>
</evidence>
<comment type="similarity">
    <text evidence="3">Belongs to the TRAP-delta family.</text>
</comment>
<comment type="subcellular location">
    <subcellularLocation>
        <location evidence="2">Endoplasmic reticulum membrane</location>
        <topology evidence="2">Single-pass type I membrane protein</topology>
    </subcellularLocation>
</comment>
<evidence type="ECO:0000256" key="11">
    <source>
        <dbReference type="ARBA" id="ARBA00022989"/>
    </source>
</evidence>
<evidence type="ECO:0000313" key="16">
    <source>
        <dbReference type="EMBL" id="CAL1545895.1"/>
    </source>
</evidence>
<evidence type="ECO:0000256" key="9">
    <source>
        <dbReference type="ARBA" id="ARBA00022824"/>
    </source>
</evidence>
<dbReference type="EMBL" id="CAXITT010000748">
    <property type="protein sequence ID" value="CAL1545895.1"/>
    <property type="molecule type" value="Genomic_DNA"/>
</dbReference>
<evidence type="ECO:0000256" key="3">
    <source>
        <dbReference type="ARBA" id="ARBA00009294"/>
    </source>
</evidence>
<keyword evidence="10" id="KW-0832">Ubl conjugation</keyword>
<dbReference type="Proteomes" id="UP001497497">
    <property type="component" value="Unassembled WGS sequence"/>
</dbReference>
<dbReference type="PANTHER" id="PTHR12731">
    <property type="entry name" value="TRANSLOCON-ASSOCIATED PROTEIN, DELTA SUBUNIT"/>
    <property type="match status" value="1"/>
</dbReference>
<dbReference type="PANTHER" id="PTHR12731:SF1">
    <property type="entry name" value="TRANSLOCON-ASSOCIATED PROTEIN SUBUNIT DELTA"/>
    <property type="match status" value="1"/>
</dbReference>
<keyword evidence="8" id="KW-0732">Signal</keyword>
<organism evidence="16 17">
    <name type="scientific">Lymnaea stagnalis</name>
    <name type="common">Great pond snail</name>
    <name type="synonym">Helix stagnalis</name>
    <dbReference type="NCBI Taxonomy" id="6523"/>
    <lineage>
        <taxon>Eukaryota</taxon>
        <taxon>Metazoa</taxon>
        <taxon>Spiralia</taxon>
        <taxon>Lophotrochozoa</taxon>
        <taxon>Mollusca</taxon>
        <taxon>Gastropoda</taxon>
        <taxon>Heterobranchia</taxon>
        <taxon>Euthyneura</taxon>
        <taxon>Panpulmonata</taxon>
        <taxon>Hygrophila</taxon>
        <taxon>Lymnaeoidea</taxon>
        <taxon>Lymnaeidae</taxon>
        <taxon>Lymnaea</taxon>
    </lineage>
</organism>
<keyword evidence="9" id="KW-0256">Endoplasmic reticulum</keyword>
<evidence type="ECO:0000256" key="4">
    <source>
        <dbReference type="ARBA" id="ARBA00011819"/>
    </source>
</evidence>
<accession>A0AAV2IJ95</accession>
<protein>
    <recommendedName>
        <fullName evidence="5">Translocon-associated protein subunit delta</fullName>
    </recommendedName>
    <alternativeName>
        <fullName evidence="14">Signal sequence receptor subunit delta</fullName>
    </alternativeName>
</protein>
<evidence type="ECO:0000256" key="14">
    <source>
        <dbReference type="ARBA" id="ARBA00031791"/>
    </source>
</evidence>
<keyword evidence="12 15" id="KW-0472">Membrane</keyword>
<evidence type="ECO:0000256" key="15">
    <source>
        <dbReference type="SAM" id="Phobius"/>
    </source>
</evidence>
<evidence type="ECO:0000256" key="12">
    <source>
        <dbReference type="ARBA" id="ARBA00023136"/>
    </source>
</evidence>